<evidence type="ECO:0000313" key="2">
    <source>
        <dbReference type="Proteomes" id="UP000295741"/>
    </source>
</evidence>
<name>A0A4V6PSK0_9BACT</name>
<dbReference type="AlphaFoldDB" id="A0A4V6PSK0"/>
<gene>
    <name evidence="1" type="ORF">BC659_0188</name>
</gene>
<comment type="caution">
    <text evidence="1">The sequence shown here is derived from an EMBL/GenBank/DDBJ whole genome shotgun (WGS) entry which is preliminary data.</text>
</comment>
<proteinExistence type="predicted"/>
<organism evidence="1 2">
    <name type="scientific">Sediminibacterium goheungense</name>
    <dbReference type="NCBI Taxonomy" id="1086393"/>
    <lineage>
        <taxon>Bacteria</taxon>
        <taxon>Pseudomonadati</taxon>
        <taxon>Bacteroidota</taxon>
        <taxon>Chitinophagia</taxon>
        <taxon>Chitinophagales</taxon>
        <taxon>Chitinophagaceae</taxon>
        <taxon>Sediminibacterium</taxon>
    </lineage>
</organism>
<dbReference type="EMBL" id="SNWP01000010">
    <property type="protein sequence ID" value="TDO28128.1"/>
    <property type="molecule type" value="Genomic_DNA"/>
</dbReference>
<evidence type="ECO:0008006" key="3">
    <source>
        <dbReference type="Google" id="ProtNLM"/>
    </source>
</evidence>
<dbReference type="RefSeq" id="WP_133472692.1">
    <property type="nucleotide sequence ID" value="NZ_SNWP01000010.1"/>
</dbReference>
<dbReference type="Proteomes" id="UP000295741">
    <property type="component" value="Unassembled WGS sequence"/>
</dbReference>
<keyword evidence="2" id="KW-1185">Reference proteome</keyword>
<reference evidence="1 2" key="1">
    <citation type="submission" date="2019-03" db="EMBL/GenBank/DDBJ databases">
        <title>Genomic Encyclopedia of Archaeal and Bacterial Type Strains, Phase II (KMG-II): from individual species to whole genera.</title>
        <authorList>
            <person name="Goeker M."/>
        </authorList>
    </citation>
    <scope>NUCLEOTIDE SEQUENCE [LARGE SCALE GENOMIC DNA]</scope>
    <source>
        <strain evidence="1 2">DSM 28323</strain>
    </source>
</reference>
<protein>
    <recommendedName>
        <fullName evidence="3">Aspartyl protease</fullName>
    </recommendedName>
</protein>
<evidence type="ECO:0000313" key="1">
    <source>
        <dbReference type="EMBL" id="TDO28128.1"/>
    </source>
</evidence>
<sequence length="341" mass="38259">MSWSCRVFVVALTAGAPLVLQKKMMSSFFRKKSFPCIIAGLMFMSFVSGQQPVSGIVLSPSEKYSLPFVWMQDTIKGTIEPHAAMLIPVTLPNCSRQFYMQFDMGAPATLFYRSKLRAVFEKYPSGYHIEDSTSRLPEITIRIGKNKLTIQHPGLLAFGDKTIDWSSDKKEIIGTIGSDWLENRTILMDYPKQQIVLNYTIPEKLQNRVTDFSYVQRNILLPATIRGKKTLLYFDTGSSAFSLLTSKEIALSMAGADTVASRYPVTSWGRTLYANSMATRDSVEISELSIPIRTVTYMDGASEEQVSRMMKLGIGGMTGNKLFLRTGLVLDTKNKKMLLIR</sequence>
<dbReference type="OrthoDB" id="1098576at2"/>
<accession>A0A4V6PSK0</accession>